<dbReference type="Pfam" id="PF00567">
    <property type="entry name" value="TUDOR"/>
    <property type="match status" value="2"/>
</dbReference>
<keyword evidence="8" id="KW-0067">ATP-binding</keyword>
<evidence type="ECO:0000256" key="1">
    <source>
        <dbReference type="ARBA" id="ARBA00012552"/>
    </source>
</evidence>
<dbReference type="InterPro" id="IPR008978">
    <property type="entry name" value="HSP20-like_chaperone"/>
</dbReference>
<evidence type="ECO:0000256" key="11">
    <source>
        <dbReference type="ARBA" id="ARBA00023254"/>
    </source>
</evidence>
<dbReference type="Pfam" id="PF00270">
    <property type="entry name" value="DEAD"/>
    <property type="match status" value="1"/>
</dbReference>
<dbReference type="InterPro" id="IPR035437">
    <property type="entry name" value="SNase_OB-fold_sf"/>
</dbReference>
<evidence type="ECO:0000259" key="15">
    <source>
        <dbReference type="PROSITE" id="PS51203"/>
    </source>
</evidence>
<evidence type="ECO:0000313" key="17">
    <source>
        <dbReference type="Proteomes" id="UP000534107"/>
    </source>
</evidence>
<feature type="zinc finger region" description="C3H1-type" evidence="13">
    <location>
        <begin position="698"/>
        <end position="726"/>
    </location>
</feature>
<reference evidence="16 17" key="1">
    <citation type="submission" date="2019-09" db="EMBL/GenBank/DDBJ databases">
        <title>Bird 10,000 Genomes (B10K) Project - Family phase.</title>
        <authorList>
            <person name="Zhang G."/>
        </authorList>
    </citation>
    <scope>NUCLEOTIDE SEQUENCE [LARGE SCALE GENOMIC DNA]</scope>
    <source>
        <strain evidence="16">B10K-DU-001-16</strain>
        <tissue evidence="16">Muscle</tissue>
    </source>
</reference>
<dbReference type="AlphaFoldDB" id="A0A7K9I304"/>
<evidence type="ECO:0000256" key="8">
    <source>
        <dbReference type="ARBA" id="ARBA00022840"/>
    </source>
</evidence>
<dbReference type="EC" id="3.6.4.13" evidence="1"/>
<keyword evidence="3" id="KW-0677">Repeat</keyword>
<keyword evidence="13" id="KW-0863">Zinc-finger</keyword>
<evidence type="ECO:0000313" key="16">
    <source>
        <dbReference type="EMBL" id="NXH20379.1"/>
    </source>
</evidence>
<dbReference type="GO" id="GO:0042078">
    <property type="term" value="P:germ-line stem cell division"/>
    <property type="evidence" value="ECO:0007669"/>
    <property type="project" value="TreeGrafter"/>
</dbReference>
<dbReference type="EMBL" id="VWZO01018174">
    <property type="protein sequence ID" value="NXH20379.1"/>
    <property type="molecule type" value="Genomic_DNA"/>
</dbReference>
<dbReference type="FunFam" id="2.30.30.140:FF:000075">
    <property type="entry name" value="putative ATP-dependent RNA helicase TDRD12"/>
    <property type="match status" value="1"/>
</dbReference>
<evidence type="ECO:0000256" key="2">
    <source>
        <dbReference type="ARBA" id="ARBA00022473"/>
    </source>
</evidence>
<dbReference type="GO" id="GO:0003676">
    <property type="term" value="F:nucleic acid binding"/>
    <property type="evidence" value="ECO:0007669"/>
    <property type="project" value="InterPro"/>
</dbReference>
<keyword evidence="9" id="KW-0744">Spermatogenesis</keyword>
<dbReference type="Gene3D" id="3.40.50.300">
    <property type="entry name" value="P-loop containing nucleotide triphosphate hydrolases"/>
    <property type="match status" value="1"/>
</dbReference>
<dbReference type="InterPro" id="IPR027417">
    <property type="entry name" value="P-loop_NTPase"/>
</dbReference>
<comment type="catalytic activity">
    <reaction evidence="12">
        <text>ATP + H2O = ADP + phosphate + H(+)</text>
        <dbReference type="Rhea" id="RHEA:13065"/>
        <dbReference type="ChEBI" id="CHEBI:15377"/>
        <dbReference type="ChEBI" id="CHEBI:15378"/>
        <dbReference type="ChEBI" id="CHEBI:30616"/>
        <dbReference type="ChEBI" id="CHEBI:43474"/>
        <dbReference type="ChEBI" id="CHEBI:456216"/>
        <dbReference type="EC" id="3.6.4.13"/>
    </reaction>
</comment>
<feature type="non-terminal residue" evidence="16">
    <location>
        <position position="1170"/>
    </location>
</feature>
<dbReference type="GO" id="GO:0051321">
    <property type="term" value="P:meiotic cell cycle"/>
    <property type="evidence" value="ECO:0007669"/>
    <property type="project" value="UniProtKB-KW"/>
</dbReference>
<evidence type="ECO:0000259" key="14">
    <source>
        <dbReference type="PROSITE" id="PS50103"/>
    </source>
</evidence>
<dbReference type="Gene3D" id="2.60.40.790">
    <property type="match status" value="1"/>
</dbReference>
<protein>
    <recommendedName>
        <fullName evidence="1">RNA helicase</fullName>
        <ecNumber evidence="1">3.6.4.13</ecNumber>
    </recommendedName>
</protein>
<dbReference type="GO" id="GO:0003724">
    <property type="term" value="F:RNA helicase activity"/>
    <property type="evidence" value="ECO:0007669"/>
    <property type="project" value="UniProtKB-EC"/>
</dbReference>
<evidence type="ECO:0000256" key="12">
    <source>
        <dbReference type="ARBA" id="ARBA00047984"/>
    </source>
</evidence>
<keyword evidence="10" id="KW-0943">RNA-mediated gene silencing</keyword>
<dbReference type="PANTHER" id="PTHR22655:SF2">
    <property type="entry name" value="ATP-DEPENDENT RNA HELICASE TDRD12-RELATED"/>
    <property type="match status" value="1"/>
</dbReference>
<organism evidence="16 17">
    <name type="scientific">Bucco capensis</name>
    <name type="common">collared puffbird</name>
    <dbReference type="NCBI Taxonomy" id="135168"/>
    <lineage>
        <taxon>Eukaryota</taxon>
        <taxon>Metazoa</taxon>
        <taxon>Chordata</taxon>
        <taxon>Craniata</taxon>
        <taxon>Vertebrata</taxon>
        <taxon>Euteleostomi</taxon>
        <taxon>Archelosauria</taxon>
        <taxon>Archosauria</taxon>
        <taxon>Dinosauria</taxon>
        <taxon>Saurischia</taxon>
        <taxon>Theropoda</taxon>
        <taxon>Coelurosauria</taxon>
        <taxon>Aves</taxon>
        <taxon>Neognathae</taxon>
        <taxon>Neoaves</taxon>
        <taxon>Telluraves</taxon>
        <taxon>Coraciimorphae</taxon>
        <taxon>Piciformes</taxon>
        <taxon>Bucconidae</taxon>
        <taxon>Bucco</taxon>
    </lineage>
</organism>
<keyword evidence="6" id="KW-0378">Hydrolase</keyword>
<evidence type="ECO:0000256" key="6">
    <source>
        <dbReference type="ARBA" id="ARBA00022801"/>
    </source>
</evidence>
<keyword evidence="4" id="KW-0547">Nucleotide-binding</keyword>
<keyword evidence="5" id="KW-0221">Differentiation</keyword>
<dbReference type="FunFam" id="2.30.30.140:FF:000087">
    <property type="entry name" value="Putative ATP-dependent RNA helicase TDRD12"/>
    <property type="match status" value="1"/>
</dbReference>
<dbReference type="GO" id="GO:0031047">
    <property type="term" value="P:regulatory ncRNA-mediated gene silencing"/>
    <property type="evidence" value="ECO:0007669"/>
    <property type="project" value="UniProtKB-KW"/>
</dbReference>
<name>A0A7K9I304_9PICI</name>
<dbReference type="InterPro" id="IPR007052">
    <property type="entry name" value="CS_dom"/>
</dbReference>
<keyword evidence="11" id="KW-0469">Meiosis</keyword>
<evidence type="ECO:0000256" key="9">
    <source>
        <dbReference type="ARBA" id="ARBA00022871"/>
    </source>
</evidence>
<keyword evidence="13" id="KW-0479">Metal-binding</keyword>
<dbReference type="PROSITE" id="PS50103">
    <property type="entry name" value="ZF_C3H1"/>
    <property type="match status" value="1"/>
</dbReference>
<dbReference type="Gene3D" id="2.40.50.90">
    <property type="match status" value="1"/>
</dbReference>
<dbReference type="PROSITE" id="PS51203">
    <property type="entry name" value="CS"/>
    <property type="match status" value="1"/>
</dbReference>
<evidence type="ECO:0000256" key="13">
    <source>
        <dbReference type="PROSITE-ProRule" id="PRU00723"/>
    </source>
</evidence>
<dbReference type="InterPro" id="IPR002999">
    <property type="entry name" value="Tudor"/>
</dbReference>
<dbReference type="SUPFAM" id="SSF52540">
    <property type="entry name" value="P-loop containing nucleoside triphosphate hydrolases"/>
    <property type="match status" value="1"/>
</dbReference>
<keyword evidence="17" id="KW-1185">Reference proteome</keyword>
<keyword evidence="7 16" id="KW-0347">Helicase</keyword>
<dbReference type="CDD" id="cd20435">
    <property type="entry name" value="Tudor_TDRD12_rpt2"/>
    <property type="match status" value="1"/>
</dbReference>
<evidence type="ECO:0000256" key="10">
    <source>
        <dbReference type="ARBA" id="ARBA00023158"/>
    </source>
</evidence>
<dbReference type="GO" id="GO:0016787">
    <property type="term" value="F:hydrolase activity"/>
    <property type="evidence" value="ECO:0007669"/>
    <property type="project" value="UniProtKB-KW"/>
</dbReference>
<dbReference type="InterPro" id="IPR000571">
    <property type="entry name" value="Znf_CCCH"/>
</dbReference>
<feature type="non-terminal residue" evidence="16">
    <location>
        <position position="1"/>
    </location>
</feature>
<sequence length="1170" mass="134501">QIEDPGCFWVAMKGCGPCIPEEIEYKTLNAEMNQFYDKSYQDVDEVKPQTVEEGQVYVVFSEELKCWCRAVIKSVVYCTDDYRTTCFLVDYAKYIFIKLKDIRVAMEAFMKIPHRAKKCRLYCTRPMTLHINLCEDTAKMVPAKRWDHAATHYFQNLLKASTQVKAELCAMEDNTFDVFLYVMLKDVMVCVNDDLVAKKFALFEHAKETTRSSANDKENKRSLNDESFPEKSANAALAFKLLQLQEKMPTTFEKGGKCVSHTTIGSNGIQLTNDAYVSDFVKNNHQMYEYCKAFRSIKDKGRLEVVQFIVIQVYLLRSMQLSTLVHSVHLHRYIYIKITDFWFFQNLSEERNFVFLSNKIEPLSVLETAPLHDDLKKELTRKKFLGPNFTQSYCWPPVARGCDVVAISDQGHDPSIYILPILSFLQFGSCYKALPNKNGPLALILCPGWKKAQLVFELLQTYRRCSRQLHPMLVILGQNKEATRLVKIQGCEVIVTTPYSLLRLLEQHYLLFCGLCHLVLDEIEVLFSDATEQVFTILDCYKKAVTAEKREYSPHQIIVVGTHWNKHTAQLIKEYMNDPYVVITAMEEASIYGNVQQVVQPCTNSERTSVLLKILDFTHDNLQKVLVFTDSINEAEMVHKDSSVNQEYAKARSIILLTENSACHALWILRYLQHAEAEIPPELHDFAAKMLEAEEDKKVSRPLCAYLKAFGFCKNRAVCPDRHQINLQIDMSQSISDKITPPPGCVTILPLSIVNATRYFGRIVDKQKDQYTVVAEEINEYFKKPSNKTPVKNVEKLAFYGLCEETIFHRVQVVEISTKEEDNLFFNIKIKYIDEGRTSQVQSDQLLHLPAKFQCLPPQAVEFVVCRVKPIDNEIEWNPEVNQYIQRKIKGKLHEAKVVHTLGNTAWVDPMVRVTRFPDLKMSVSEYNVRSEILATGLGADNPEHITQLQKLCGHIEVLDHAENLEPLSIKEDTAGPENASNPQIMSVQENDTENSNSSKIPFENHPCDDVAQITEAEETTLHQPKWYKNSDFYPEMKWFQNEETVTVKVKIANVADYKCEFSKEKVVFSACSGDKHYLADMELHQHICAEKSTCVIKDIEVVIVLTKEKKGAWCKLLKNKNPQVSFDFEHWEDFEDKIPFPVGDKLYYTDAVTEELVDSLEDNETESDE</sequence>
<comment type="caution">
    <text evidence="16">The sequence shown here is derived from an EMBL/GenBank/DDBJ whole genome shotgun (WGS) entry which is preliminary data.</text>
</comment>
<gene>
    <name evidence="16" type="ORF">BUCCAP_R02114</name>
</gene>
<dbReference type="GO" id="GO:0005524">
    <property type="term" value="F:ATP binding"/>
    <property type="evidence" value="ECO:0007669"/>
    <property type="project" value="UniProtKB-KW"/>
</dbReference>
<proteinExistence type="predicted"/>
<dbReference type="Pfam" id="PF04969">
    <property type="entry name" value="CS"/>
    <property type="match status" value="1"/>
</dbReference>
<feature type="domain" description="C3H1-type" evidence="14">
    <location>
        <begin position="698"/>
        <end position="726"/>
    </location>
</feature>
<dbReference type="Proteomes" id="UP000534107">
    <property type="component" value="Unassembled WGS sequence"/>
</dbReference>
<dbReference type="GO" id="GO:0008270">
    <property type="term" value="F:zinc ion binding"/>
    <property type="evidence" value="ECO:0007669"/>
    <property type="project" value="UniProtKB-KW"/>
</dbReference>
<dbReference type="PANTHER" id="PTHR22655">
    <property type="entry name" value="ATP-DEPENDENT RNA HELICASE TDRD12-RELATED"/>
    <property type="match status" value="1"/>
</dbReference>
<keyword evidence="2" id="KW-0217">Developmental protein</keyword>
<evidence type="ECO:0000256" key="3">
    <source>
        <dbReference type="ARBA" id="ARBA00022737"/>
    </source>
</evidence>
<dbReference type="SUPFAM" id="SSF49764">
    <property type="entry name" value="HSP20-like chaperones"/>
    <property type="match status" value="1"/>
</dbReference>
<evidence type="ECO:0000256" key="7">
    <source>
        <dbReference type="ARBA" id="ARBA00022806"/>
    </source>
</evidence>
<evidence type="ECO:0000256" key="5">
    <source>
        <dbReference type="ARBA" id="ARBA00022782"/>
    </source>
</evidence>
<dbReference type="Gene3D" id="2.30.30.140">
    <property type="match status" value="2"/>
</dbReference>
<keyword evidence="13" id="KW-0862">Zinc</keyword>
<feature type="domain" description="CS" evidence="15">
    <location>
        <begin position="1032"/>
        <end position="1118"/>
    </location>
</feature>
<dbReference type="OrthoDB" id="249932at2759"/>
<dbReference type="SUPFAM" id="SSF63748">
    <property type="entry name" value="Tudor/PWWP/MBT"/>
    <property type="match status" value="2"/>
</dbReference>
<dbReference type="GO" id="GO:0007283">
    <property type="term" value="P:spermatogenesis"/>
    <property type="evidence" value="ECO:0007669"/>
    <property type="project" value="UniProtKB-KW"/>
</dbReference>
<evidence type="ECO:0000256" key="4">
    <source>
        <dbReference type="ARBA" id="ARBA00022741"/>
    </source>
</evidence>
<dbReference type="InterPro" id="IPR011545">
    <property type="entry name" value="DEAD/DEAH_box_helicase_dom"/>
</dbReference>
<accession>A0A7K9I304</accession>